<evidence type="ECO:0000259" key="6">
    <source>
        <dbReference type="Pfam" id="PF02826"/>
    </source>
</evidence>
<name>A0A6G4U3D9_9ACTN</name>
<dbReference type="PANTHER" id="PTHR42789:SF1">
    <property type="entry name" value="D-ISOMER SPECIFIC 2-HYDROXYACID DEHYDROGENASE FAMILY PROTEIN (AFU_ORTHOLOGUE AFUA_6G10090)"/>
    <property type="match status" value="1"/>
</dbReference>
<organism evidence="7 8">
    <name type="scientific">Streptomyces coryli</name>
    <dbReference type="NCBI Taxonomy" id="1128680"/>
    <lineage>
        <taxon>Bacteria</taxon>
        <taxon>Bacillati</taxon>
        <taxon>Actinomycetota</taxon>
        <taxon>Actinomycetes</taxon>
        <taxon>Kitasatosporales</taxon>
        <taxon>Streptomycetaceae</taxon>
        <taxon>Streptomyces</taxon>
    </lineage>
</organism>
<dbReference type="InterPro" id="IPR050857">
    <property type="entry name" value="D-2-hydroxyacid_DH"/>
</dbReference>
<protein>
    <submittedName>
        <fullName evidence="7">Hydroxyacid dehydrogenase</fullName>
    </submittedName>
</protein>
<dbReference type="SUPFAM" id="SSF52283">
    <property type="entry name" value="Formate/glycerate dehydrogenase catalytic domain-like"/>
    <property type="match status" value="1"/>
</dbReference>
<evidence type="ECO:0000256" key="4">
    <source>
        <dbReference type="RuleBase" id="RU003719"/>
    </source>
</evidence>
<evidence type="ECO:0000313" key="8">
    <source>
        <dbReference type="Proteomes" id="UP000481583"/>
    </source>
</evidence>
<dbReference type="GO" id="GO:0016616">
    <property type="term" value="F:oxidoreductase activity, acting on the CH-OH group of donors, NAD or NADP as acceptor"/>
    <property type="evidence" value="ECO:0007669"/>
    <property type="project" value="InterPro"/>
</dbReference>
<dbReference type="Pfam" id="PF02826">
    <property type="entry name" value="2-Hacid_dh_C"/>
    <property type="match status" value="1"/>
</dbReference>
<dbReference type="InterPro" id="IPR029753">
    <property type="entry name" value="D-isomer_DH_CS"/>
</dbReference>
<comment type="similarity">
    <text evidence="1 4">Belongs to the D-isomer specific 2-hydroxyacid dehydrogenase family.</text>
</comment>
<feature type="domain" description="D-isomer specific 2-hydroxyacid dehydrogenase NAD-binding" evidence="6">
    <location>
        <begin position="142"/>
        <end position="318"/>
    </location>
</feature>
<keyword evidence="3" id="KW-0520">NAD</keyword>
<dbReference type="Pfam" id="PF00389">
    <property type="entry name" value="2-Hacid_dh"/>
    <property type="match status" value="1"/>
</dbReference>
<dbReference type="Proteomes" id="UP000481583">
    <property type="component" value="Unassembled WGS sequence"/>
</dbReference>
<evidence type="ECO:0000259" key="5">
    <source>
        <dbReference type="Pfam" id="PF00389"/>
    </source>
</evidence>
<dbReference type="PROSITE" id="PS00670">
    <property type="entry name" value="D_2_HYDROXYACID_DH_2"/>
    <property type="match status" value="1"/>
</dbReference>
<dbReference type="SUPFAM" id="SSF51735">
    <property type="entry name" value="NAD(P)-binding Rossmann-fold domains"/>
    <property type="match status" value="1"/>
</dbReference>
<evidence type="ECO:0000256" key="3">
    <source>
        <dbReference type="ARBA" id="ARBA00023027"/>
    </source>
</evidence>
<reference evidence="7 8" key="1">
    <citation type="submission" date="2020-02" db="EMBL/GenBank/DDBJ databases">
        <title>Whole-genome analyses of novel actinobacteria.</title>
        <authorList>
            <person name="Sahin N."/>
        </authorList>
    </citation>
    <scope>NUCLEOTIDE SEQUENCE [LARGE SCALE GENOMIC DNA]</scope>
    <source>
        <strain evidence="7 8">A7024</strain>
    </source>
</reference>
<dbReference type="InterPro" id="IPR036291">
    <property type="entry name" value="NAD(P)-bd_dom_sf"/>
</dbReference>
<accession>A0A6G4U3D9</accession>
<keyword evidence="8" id="KW-1185">Reference proteome</keyword>
<gene>
    <name evidence="7" type="ORF">G5C51_18500</name>
</gene>
<comment type="caution">
    <text evidence="7">The sequence shown here is derived from an EMBL/GenBank/DDBJ whole genome shotgun (WGS) entry which is preliminary data.</text>
</comment>
<keyword evidence="2 4" id="KW-0560">Oxidoreductase</keyword>
<dbReference type="GO" id="GO:0051287">
    <property type="term" value="F:NAD binding"/>
    <property type="evidence" value="ECO:0007669"/>
    <property type="project" value="InterPro"/>
</dbReference>
<dbReference type="AlphaFoldDB" id="A0A6G4U3D9"/>
<dbReference type="Gene3D" id="3.40.50.720">
    <property type="entry name" value="NAD(P)-binding Rossmann-like Domain"/>
    <property type="match status" value="2"/>
</dbReference>
<sequence>MAPRIVRASLRCYGPDRNCRQSRQAGDRVRPVIAVALDEGLRELFFTPQQWSALEAAAELRVCGIAPDAMARALADAEVVITGWRTPRLHGGLLAAAPRLALVAHTGAAVRFLVGDEVFGRGIRVTQTGAAMAPPVAEVSLTFTLALLHGLHRHDHALRGGGNWDEAKQHKAPAHELRGSVIGVVGASRTGRAYLHMLSALGAVPLLHDPTCDEAAAERLGAELVPLDDLLRRSRIVALHAPAIPETRHLLGRRELALLPDGAGLVNTARSALVDSAALLAELRTGRIDAALDVFDEEPLPTTSPLRTLPNVLLSPHEAAGTTEARRRQGQIVVDEITRHLTGEKLQHEVTPDIMAISA</sequence>
<feature type="domain" description="D-isomer specific 2-hydroxyacid dehydrogenase catalytic" evidence="5">
    <location>
        <begin position="59"/>
        <end position="350"/>
    </location>
</feature>
<evidence type="ECO:0000256" key="1">
    <source>
        <dbReference type="ARBA" id="ARBA00005854"/>
    </source>
</evidence>
<evidence type="ECO:0000256" key="2">
    <source>
        <dbReference type="ARBA" id="ARBA00023002"/>
    </source>
</evidence>
<dbReference type="EMBL" id="JAAKZV010000076">
    <property type="protein sequence ID" value="NGN65878.1"/>
    <property type="molecule type" value="Genomic_DNA"/>
</dbReference>
<proteinExistence type="inferred from homology"/>
<dbReference type="PANTHER" id="PTHR42789">
    <property type="entry name" value="D-ISOMER SPECIFIC 2-HYDROXYACID DEHYDROGENASE FAMILY PROTEIN (AFU_ORTHOLOGUE AFUA_6G10090)"/>
    <property type="match status" value="1"/>
</dbReference>
<evidence type="ECO:0000313" key="7">
    <source>
        <dbReference type="EMBL" id="NGN65878.1"/>
    </source>
</evidence>
<dbReference type="CDD" id="cd12167">
    <property type="entry name" value="2-Hacid_dh_8"/>
    <property type="match status" value="1"/>
</dbReference>
<dbReference type="InterPro" id="IPR006139">
    <property type="entry name" value="D-isomer_2_OHA_DH_cat_dom"/>
</dbReference>
<dbReference type="InterPro" id="IPR006140">
    <property type="entry name" value="D-isomer_DH_NAD-bd"/>
</dbReference>